<evidence type="ECO:0000256" key="8">
    <source>
        <dbReference type="ARBA" id="ARBA00022771"/>
    </source>
</evidence>
<comment type="caution">
    <text evidence="17">The sequence shown here is derived from an EMBL/GenBank/DDBJ whole genome shotgun (WGS) entry which is preliminary data.</text>
</comment>
<proteinExistence type="inferred from homology"/>
<keyword evidence="18" id="KW-1185">Reference proteome</keyword>
<evidence type="ECO:0000256" key="14">
    <source>
        <dbReference type="PROSITE-ProRule" id="PRU00175"/>
    </source>
</evidence>
<dbReference type="InterPro" id="IPR001841">
    <property type="entry name" value="Znf_RING"/>
</dbReference>
<dbReference type="Proteomes" id="UP001174677">
    <property type="component" value="Chromosome 16"/>
</dbReference>
<evidence type="ECO:0000256" key="4">
    <source>
        <dbReference type="ARBA" id="ARBA00012483"/>
    </source>
</evidence>
<sequence>MSTKPQNFQWESRGLNEKNFTINSSLNLYIIIVIAAGFLLALFFFFTEWIYHRFLHRHLPSNTLSTSTSPPQPQGLQPTSIQALPTIFYDSSTICSLCLAAYENGDKLKVLPQCLHYFNGECVDTWLHSWAACPLCRASLLDSSAAAPTSD</sequence>
<evidence type="ECO:0000313" key="18">
    <source>
        <dbReference type="Proteomes" id="UP001174677"/>
    </source>
</evidence>
<dbReference type="EMBL" id="JARPOI010000016">
    <property type="protein sequence ID" value="KAJ9147852.1"/>
    <property type="molecule type" value="Genomic_DNA"/>
</dbReference>
<accession>A0ABQ9KV23</accession>
<evidence type="ECO:0000256" key="10">
    <source>
        <dbReference type="ARBA" id="ARBA00022833"/>
    </source>
</evidence>
<evidence type="ECO:0000256" key="6">
    <source>
        <dbReference type="ARBA" id="ARBA00022692"/>
    </source>
</evidence>
<gene>
    <name evidence="17" type="ORF">P3X46_029968</name>
</gene>
<keyword evidence="9" id="KW-0833">Ubl conjugation pathway</keyword>
<keyword evidence="10" id="KW-0862">Zinc</keyword>
<feature type="domain" description="RING-type" evidence="16">
    <location>
        <begin position="95"/>
        <end position="137"/>
    </location>
</feature>
<name>A0ABQ9KV23_HEVBR</name>
<comment type="similarity">
    <text evidence="13">Belongs to the RING-type zinc finger family. ATL subfamily.</text>
</comment>
<reference evidence="17" key="1">
    <citation type="journal article" date="2023" name="Plant Biotechnol. J.">
        <title>Chromosome-level wild Hevea brasiliensis genome provides new tools for genomic-assisted breeding and valuable loci to elevate rubber yield.</title>
        <authorList>
            <person name="Cheng H."/>
            <person name="Song X."/>
            <person name="Hu Y."/>
            <person name="Wu T."/>
            <person name="Yang Q."/>
            <person name="An Z."/>
            <person name="Feng S."/>
            <person name="Deng Z."/>
            <person name="Wu W."/>
            <person name="Zeng X."/>
            <person name="Tu M."/>
            <person name="Wang X."/>
            <person name="Huang H."/>
        </authorList>
    </citation>
    <scope>NUCLEOTIDE SEQUENCE</scope>
    <source>
        <strain evidence="17">MT/VB/25A 57/8</strain>
    </source>
</reference>
<evidence type="ECO:0000256" key="3">
    <source>
        <dbReference type="ARBA" id="ARBA00004906"/>
    </source>
</evidence>
<dbReference type="SMART" id="SM00184">
    <property type="entry name" value="RING"/>
    <property type="match status" value="1"/>
</dbReference>
<evidence type="ECO:0000313" key="17">
    <source>
        <dbReference type="EMBL" id="KAJ9147852.1"/>
    </source>
</evidence>
<dbReference type="SUPFAM" id="SSF57850">
    <property type="entry name" value="RING/U-box"/>
    <property type="match status" value="1"/>
</dbReference>
<evidence type="ECO:0000256" key="7">
    <source>
        <dbReference type="ARBA" id="ARBA00022723"/>
    </source>
</evidence>
<feature type="transmembrane region" description="Helical" evidence="15">
    <location>
        <begin position="28"/>
        <end position="51"/>
    </location>
</feature>
<evidence type="ECO:0000256" key="12">
    <source>
        <dbReference type="ARBA" id="ARBA00023136"/>
    </source>
</evidence>
<keyword evidence="8 14" id="KW-0863">Zinc-finger</keyword>
<keyword evidence="5" id="KW-0808">Transferase</keyword>
<evidence type="ECO:0000256" key="2">
    <source>
        <dbReference type="ARBA" id="ARBA00004167"/>
    </source>
</evidence>
<protein>
    <recommendedName>
        <fullName evidence="4">RING-type E3 ubiquitin transferase</fullName>
        <ecNumber evidence="4">2.3.2.27</ecNumber>
    </recommendedName>
</protein>
<dbReference type="EC" id="2.3.2.27" evidence="4"/>
<dbReference type="Gene3D" id="3.30.40.10">
    <property type="entry name" value="Zinc/RING finger domain, C3HC4 (zinc finger)"/>
    <property type="match status" value="1"/>
</dbReference>
<dbReference type="PANTHER" id="PTHR46913">
    <property type="entry name" value="RING-H2 FINGER PROTEIN ATL16"/>
    <property type="match status" value="1"/>
</dbReference>
<comment type="catalytic activity">
    <reaction evidence="1">
        <text>S-ubiquitinyl-[E2 ubiquitin-conjugating enzyme]-L-cysteine + [acceptor protein]-L-lysine = [E2 ubiquitin-conjugating enzyme]-L-cysteine + N(6)-ubiquitinyl-[acceptor protein]-L-lysine.</text>
        <dbReference type="EC" id="2.3.2.27"/>
    </reaction>
</comment>
<evidence type="ECO:0000259" key="16">
    <source>
        <dbReference type="PROSITE" id="PS50089"/>
    </source>
</evidence>
<evidence type="ECO:0000256" key="1">
    <source>
        <dbReference type="ARBA" id="ARBA00000900"/>
    </source>
</evidence>
<dbReference type="Pfam" id="PF13639">
    <property type="entry name" value="zf-RING_2"/>
    <property type="match status" value="1"/>
</dbReference>
<keyword evidence="7" id="KW-0479">Metal-binding</keyword>
<evidence type="ECO:0000256" key="11">
    <source>
        <dbReference type="ARBA" id="ARBA00022989"/>
    </source>
</evidence>
<comment type="subcellular location">
    <subcellularLocation>
        <location evidence="2">Membrane</location>
        <topology evidence="2">Single-pass membrane protein</topology>
    </subcellularLocation>
</comment>
<organism evidence="17 18">
    <name type="scientific">Hevea brasiliensis</name>
    <name type="common">Para rubber tree</name>
    <name type="synonym">Siphonia brasiliensis</name>
    <dbReference type="NCBI Taxonomy" id="3981"/>
    <lineage>
        <taxon>Eukaryota</taxon>
        <taxon>Viridiplantae</taxon>
        <taxon>Streptophyta</taxon>
        <taxon>Embryophyta</taxon>
        <taxon>Tracheophyta</taxon>
        <taxon>Spermatophyta</taxon>
        <taxon>Magnoliopsida</taxon>
        <taxon>eudicotyledons</taxon>
        <taxon>Gunneridae</taxon>
        <taxon>Pentapetalae</taxon>
        <taxon>rosids</taxon>
        <taxon>fabids</taxon>
        <taxon>Malpighiales</taxon>
        <taxon>Euphorbiaceae</taxon>
        <taxon>Crotonoideae</taxon>
        <taxon>Micrandreae</taxon>
        <taxon>Hevea</taxon>
    </lineage>
</organism>
<keyword evidence="12 15" id="KW-0472">Membrane</keyword>
<dbReference type="InterPro" id="IPR044600">
    <property type="entry name" value="ATL1/ATL16-like"/>
</dbReference>
<evidence type="ECO:0000256" key="5">
    <source>
        <dbReference type="ARBA" id="ARBA00022679"/>
    </source>
</evidence>
<dbReference type="InterPro" id="IPR013083">
    <property type="entry name" value="Znf_RING/FYVE/PHD"/>
</dbReference>
<keyword evidence="6 15" id="KW-0812">Transmembrane</keyword>
<keyword evidence="11 15" id="KW-1133">Transmembrane helix</keyword>
<comment type="pathway">
    <text evidence="3">Protein modification; protein ubiquitination.</text>
</comment>
<dbReference type="PROSITE" id="PS50089">
    <property type="entry name" value="ZF_RING_2"/>
    <property type="match status" value="1"/>
</dbReference>
<evidence type="ECO:0000256" key="13">
    <source>
        <dbReference type="ARBA" id="ARBA00024209"/>
    </source>
</evidence>
<evidence type="ECO:0000256" key="9">
    <source>
        <dbReference type="ARBA" id="ARBA00022786"/>
    </source>
</evidence>
<dbReference type="PANTHER" id="PTHR46913:SF1">
    <property type="entry name" value="RING-H2 FINGER PROTEIN ATL16"/>
    <property type="match status" value="1"/>
</dbReference>
<evidence type="ECO:0000256" key="15">
    <source>
        <dbReference type="SAM" id="Phobius"/>
    </source>
</evidence>